<dbReference type="EMBL" id="CP119963">
    <property type="protein sequence ID" value="WFD40452.1"/>
    <property type="molecule type" value="Genomic_DNA"/>
</dbReference>
<dbReference type="InterPro" id="IPR013897">
    <property type="entry name" value="Duc1"/>
</dbReference>
<feature type="compositionally biased region" description="Basic and acidic residues" evidence="1">
    <location>
        <begin position="279"/>
        <end position="311"/>
    </location>
</feature>
<feature type="region of interest" description="Disordered" evidence="1">
    <location>
        <begin position="197"/>
        <end position="226"/>
    </location>
</feature>
<evidence type="ECO:0000313" key="4">
    <source>
        <dbReference type="Proteomes" id="UP001217754"/>
    </source>
</evidence>
<dbReference type="PANTHER" id="PTHR34826">
    <property type="entry name" value="UPF0590 PROTEIN C409.17C"/>
    <property type="match status" value="1"/>
</dbReference>
<organism evidence="3 4">
    <name type="scientific">Malassezia japonica</name>
    <dbReference type="NCBI Taxonomy" id="223818"/>
    <lineage>
        <taxon>Eukaryota</taxon>
        <taxon>Fungi</taxon>
        <taxon>Dikarya</taxon>
        <taxon>Basidiomycota</taxon>
        <taxon>Ustilaginomycotina</taxon>
        <taxon>Malasseziomycetes</taxon>
        <taxon>Malasseziales</taxon>
        <taxon>Malasseziaceae</taxon>
        <taxon>Malassezia</taxon>
    </lineage>
</organism>
<feature type="region of interest" description="Disordered" evidence="1">
    <location>
        <begin position="273"/>
        <end position="311"/>
    </location>
</feature>
<dbReference type="Proteomes" id="UP001217754">
    <property type="component" value="Chromosome 6"/>
</dbReference>
<evidence type="ECO:0000313" key="3">
    <source>
        <dbReference type="EMBL" id="WFD40452.1"/>
    </source>
</evidence>
<evidence type="ECO:0000259" key="2">
    <source>
        <dbReference type="Pfam" id="PF08588"/>
    </source>
</evidence>
<proteinExistence type="predicted"/>
<dbReference type="RefSeq" id="XP_060123349.1">
    <property type="nucleotide sequence ID" value="XM_060267366.1"/>
</dbReference>
<name>A0AAF0JB21_9BASI</name>
<dbReference type="Pfam" id="PF08588">
    <property type="entry name" value="Duc1"/>
    <property type="match status" value="1"/>
</dbReference>
<protein>
    <recommendedName>
        <fullName evidence="2">Domain of unknown function at the cortex 1 domain-containing protein</fullName>
    </recommendedName>
</protein>
<keyword evidence="4" id="KW-1185">Reference proteome</keyword>
<feature type="domain" description="Domain of unknown function at the cortex 1" evidence="2">
    <location>
        <begin position="4"/>
        <end position="264"/>
    </location>
</feature>
<dbReference type="AlphaFoldDB" id="A0AAF0JB21"/>
<gene>
    <name evidence="3" type="ORF">MJAP1_003438</name>
</gene>
<dbReference type="GeneID" id="85227089"/>
<reference evidence="3" key="1">
    <citation type="submission" date="2023-03" db="EMBL/GenBank/DDBJ databases">
        <title>Mating type loci evolution in Malassezia.</title>
        <authorList>
            <person name="Coelho M.A."/>
        </authorList>
    </citation>
    <scope>NUCLEOTIDE SEQUENCE</scope>
    <source>
        <strain evidence="3">CBS 9431</strain>
    </source>
</reference>
<dbReference type="PANTHER" id="PTHR34826:SF2">
    <property type="entry name" value="UPF0590 PROTEIN C409.17C"/>
    <property type="match status" value="1"/>
</dbReference>
<evidence type="ECO:0000256" key="1">
    <source>
        <dbReference type="SAM" id="MobiDB-lite"/>
    </source>
</evidence>
<sequence length="311" mass="34632">MAPKLRISAGPDADHLEIVSVNHDTEPFVVDSDKFHGRLTVRIKDFKGEAPSGEAANKTAKYFQEPYGDGMTYSIQVQGTFTESINANDLVFGNEFDKPIRDSLPYGTSLALRFAHLVDPNLSHDLYADQPWAFSPLLSTMYRVQVNRAKDAYKGKSSKDMFGDKAWPAFPTPEGNSEEHFVREDIAPLFLGDEEKVDESTGIPESTVKELQSDDANAASRTRASWLGKKTNREKVSVTPRDVVTVDFCNGYIDFNTLQLVLPFQLVELDEGVENPNAKSEEDKDAKTEDKKDDAKAEDKKDNAKAEDKDA</sequence>
<accession>A0AAF0JB21</accession>